<dbReference type="GeneID" id="28901623"/>
<sequence>MGAVEGKLFGRCSGRSFPGASYIIIIIIILLLLLIFIRISRQSRSHVGGCISFILVYHSLSLFLSYRKLPVFSLLTFSSSSPSFLSPCLSLSLSLSLAVSVYVCHHLIIRTWFILSMEHGRILLFLSFFLSLYPVHCPVGERFYQRGIIIEWKFFFYPFHIFAQFPFSCYFFLHLHTHIFLPILLFRSDIIDRERKKKKKKKAQFSSISHFCNLSFFVYFLFANRRGDGGRGGWGFSLWFYYNSGLT</sequence>
<name>A0A165A5I7_XYLHT</name>
<organism evidence="2 3">
    <name type="scientific">Xylona heveae (strain CBS 132557 / TC161)</name>
    <dbReference type="NCBI Taxonomy" id="1328760"/>
    <lineage>
        <taxon>Eukaryota</taxon>
        <taxon>Fungi</taxon>
        <taxon>Dikarya</taxon>
        <taxon>Ascomycota</taxon>
        <taxon>Pezizomycotina</taxon>
        <taxon>Xylonomycetes</taxon>
        <taxon>Xylonales</taxon>
        <taxon>Xylonaceae</taxon>
        <taxon>Xylona</taxon>
    </lineage>
</organism>
<proteinExistence type="predicted"/>
<keyword evidence="3" id="KW-1185">Reference proteome</keyword>
<dbReference type="AlphaFoldDB" id="A0A165A5I7"/>
<feature type="transmembrane region" description="Helical" evidence="1">
    <location>
        <begin position="84"/>
        <end position="108"/>
    </location>
</feature>
<reference evidence="2 3" key="1">
    <citation type="journal article" date="2016" name="Fungal Biol.">
        <title>The genome of Xylona heveae provides a window into fungal endophytism.</title>
        <authorList>
            <person name="Gazis R."/>
            <person name="Kuo A."/>
            <person name="Riley R."/>
            <person name="LaButti K."/>
            <person name="Lipzen A."/>
            <person name="Lin J."/>
            <person name="Amirebrahimi M."/>
            <person name="Hesse C.N."/>
            <person name="Spatafora J.W."/>
            <person name="Henrissat B."/>
            <person name="Hainaut M."/>
            <person name="Grigoriev I.V."/>
            <person name="Hibbett D.S."/>
        </authorList>
    </citation>
    <scope>NUCLEOTIDE SEQUENCE [LARGE SCALE GENOMIC DNA]</scope>
    <source>
        <strain evidence="2 3">TC161</strain>
    </source>
</reference>
<evidence type="ECO:0000313" key="2">
    <source>
        <dbReference type="EMBL" id="KZF19981.1"/>
    </source>
</evidence>
<dbReference type="RefSeq" id="XP_018185536.1">
    <property type="nucleotide sequence ID" value="XM_018336486.1"/>
</dbReference>
<dbReference type="InParanoid" id="A0A165A5I7"/>
<dbReference type="Proteomes" id="UP000076632">
    <property type="component" value="Unassembled WGS sequence"/>
</dbReference>
<dbReference type="EMBL" id="KV407464">
    <property type="protein sequence ID" value="KZF19981.1"/>
    <property type="molecule type" value="Genomic_DNA"/>
</dbReference>
<evidence type="ECO:0000313" key="3">
    <source>
        <dbReference type="Proteomes" id="UP000076632"/>
    </source>
</evidence>
<feature type="transmembrane region" description="Helical" evidence="1">
    <location>
        <begin position="205"/>
        <end position="222"/>
    </location>
</feature>
<feature type="transmembrane region" description="Helical" evidence="1">
    <location>
        <begin position="120"/>
        <end position="136"/>
    </location>
</feature>
<feature type="transmembrane region" description="Helical" evidence="1">
    <location>
        <begin position="46"/>
        <end position="64"/>
    </location>
</feature>
<gene>
    <name evidence="2" type="ORF">L228DRAFT_32969</name>
</gene>
<evidence type="ECO:0000256" key="1">
    <source>
        <dbReference type="SAM" id="Phobius"/>
    </source>
</evidence>
<feature type="transmembrane region" description="Helical" evidence="1">
    <location>
        <begin position="161"/>
        <end position="185"/>
    </location>
</feature>
<protein>
    <submittedName>
        <fullName evidence="2">Uncharacterized protein</fullName>
    </submittedName>
</protein>
<feature type="transmembrane region" description="Helical" evidence="1">
    <location>
        <begin position="20"/>
        <end position="39"/>
    </location>
</feature>
<keyword evidence="1" id="KW-0812">Transmembrane</keyword>
<keyword evidence="1" id="KW-1133">Transmembrane helix</keyword>
<keyword evidence="1" id="KW-0472">Membrane</keyword>
<accession>A0A165A5I7</accession>